<keyword evidence="2" id="KW-1185">Reference proteome</keyword>
<reference evidence="1" key="1">
    <citation type="journal article" date="2020" name="Stud. Mycol.">
        <title>101 Dothideomycetes genomes: a test case for predicting lifestyles and emergence of pathogens.</title>
        <authorList>
            <person name="Haridas S."/>
            <person name="Albert R."/>
            <person name="Binder M."/>
            <person name="Bloem J."/>
            <person name="Labutti K."/>
            <person name="Salamov A."/>
            <person name="Andreopoulos B."/>
            <person name="Baker S."/>
            <person name="Barry K."/>
            <person name="Bills G."/>
            <person name="Bluhm B."/>
            <person name="Cannon C."/>
            <person name="Castanera R."/>
            <person name="Culley D."/>
            <person name="Daum C."/>
            <person name="Ezra D."/>
            <person name="Gonzalez J."/>
            <person name="Henrissat B."/>
            <person name="Kuo A."/>
            <person name="Liang C."/>
            <person name="Lipzen A."/>
            <person name="Lutzoni F."/>
            <person name="Magnuson J."/>
            <person name="Mondo S."/>
            <person name="Nolan M."/>
            <person name="Ohm R."/>
            <person name="Pangilinan J."/>
            <person name="Park H.-J."/>
            <person name="Ramirez L."/>
            <person name="Alfaro M."/>
            <person name="Sun H."/>
            <person name="Tritt A."/>
            <person name="Yoshinaga Y."/>
            <person name="Zwiers L.-H."/>
            <person name="Turgeon B."/>
            <person name="Goodwin S."/>
            <person name="Spatafora J."/>
            <person name="Crous P."/>
            <person name="Grigoriev I."/>
        </authorList>
    </citation>
    <scope>NUCLEOTIDE SEQUENCE</scope>
    <source>
        <strain evidence="1">SCOH1-5</strain>
    </source>
</reference>
<organism evidence="1 2">
    <name type="scientific">Cercospora zeae-maydis SCOH1-5</name>
    <dbReference type="NCBI Taxonomy" id="717836"/>
    <lineage>
        <taxon>Eukaryota</taxon>
        <taxon>Fungi</taxon>
        <taxon>Dikarya</taxon>
        <taxon>Ascomycota</taxon>
        <taxon>Pezizomycotina</taxon>
        <taxon>Dothideomycetes</taxon>
        <taxon>Dothideomycetidae</taxon>
        <taxon>Mycosphaerellales</taxon>
        <taxon>Mycosphaerellaceae</taxon>
        <taxon>Cercospora</taxon>
    </lineage>
</organism>
<dbReference type="OrthoDB" id="3646160at2759"/>
<dbReference type="Proteomes" id="UP000799539">
    <property type="component" value="Unassembled WGS sequence"/>
</dbReference>
<dbReference type="EMBL" id="ML992670">
    <property type="protein sequence ID" value="KAF2213613.1"/>
    <property type="molecule type" value="Genomic_DNA"/>
</dbReference>
<evidence type="ECO:0000313" key="2">
    <source>
        <dbReference type="Proteomes" id="UP000799539"/>
    </source>
</evidence>
<evidence type="ECO:0000313" key="1">
    <source>
        <dbReference type="EMBL" id="KAF2213613.1"/>
    </source>
</evidence>
<accession>A0A6A6FJN1</accession>
<name>A0A6A6FJN1_9PEZI</name>
<dbReference type="AlphaFoldDB" id="A0A6A6FJN1"/>
<sequence length="278" mass="31303">MAPSGAPQFFSEEYYSTTHNVEQLRALVVERLQIDAQHDMTQDTCIRMLMDKDKKDGKWTGPFRLPDIAPELRDMIYTELLGIPEASSGQDHRGQDRKQLETEGKGILYGENAREITIDSSFHNGWYSMSGPDTNTVGESYVAMFKKVHVHLSLDNSLSQWYRDEDTPLQVAKAVCINAARWKAVRRRPQRLLQDSTGFIDDTLVEGFTQGVRNMEALLAMPEVAGVNRKWADWSSAHQTRSRKHTEIMARLKSNKQTVSLGDVPVSKSVGGALPCFG</sequence>
<gene>
    <name evidence="1" type="ORF">CERZMDRAFT_96443</name>
</gene>
<proteinExistence type="predicted"/>
<protein>
    <submittedName>
        <fullName evidence="1">Uncharacterized protein</fullName>
    </submittedName>
</protein>